<dbReference type="EMBL" id="KN835728">
    <property type="protein sequence ID" value="KIK34607.1"/>
    <property type="molecule type" value="Genomic_DNA"/>
</dbReference>
<feature type="non-terminal residue" evidence="2">
    <location>
        <position position="115"/>
    </location>
</feature>
<dbReference type="HOGENOM" id="CLU_056788_1_8_1"/>
<dbReference type="Pfam" id="PF13518">
    <property type="entry name" value="HTH_28"/>
    <property type="match status" value="1"/>
</dbReference>
<dbReference type="OrthoDB" id="3255572at2759"/>
<reference evidence="3" key="2">
    <citation type="submission" date="2015-01" db="EMBL/GenBank/DDBJ databases">
        <title>Evolutionary Origins and Diversification of the Mycorrhizal Mutualists.</title>
        <authorList>
            <consortium name="DOE Joint Genome Institute"/>
            <consortium name="Mycorrhizal Genomics Consortium"/>
            <person name="Kohler A."/>
            <person name="Kuo A."/>
            <person name="Nagy L.G."/>
            <person name="Floudas D."/>
            <person name="Copeland A."/>
            <person name="Barry K.W."/>
            <person name="Cichocki N."/>
            <person name="Veneault-Fourrey C."/>
            <person name="LaButti K."/>
            <person name="Lindquist E.A."/>
            <person name="Lipzen A."/>
            <person name="Lundell T."/>
            <person name="Morin E."/>
            <person name="Murat C."/>
            <person name="Riley R."/>
            <person name="Ohm R."/>
            <person name="Sun H."/>
            <person name="Tunlid A."/>
            <person name="Henrissat B."/>
            <person name="Grigoriev I.V."/>
            <person name="Hibbett D.S."/>
            <person name="Martin F."/>
        </authorList>
    </citation>
    <scope>NUCLEOTIDE SEQUENCE [LARGE SCALE GENOMIC DNA]</scope>
    <source>
        <strain evidence="3">UH-Slu-Lm8-n1</strain>
    </source>
</reference>
<reference evidence="2 3" key="1">
    <citation type="submission" date="2014-04" db="EMBL/GenBank/DDBJ databases">
        <authorList>
            <consortium name="DOE Joint Genome Institute"/>
            <person name="Kuo A."/>
            <person name="Ruytinx J."/>
            <person name="Rineau F."/>
            <person name="Colpaert J."/>
            <person name="Kohler A."/>
            <person name="Nagy L.G."/>
            <person name="Floudas D."/>
            <person name="Copeland A."/>
            <person name="Barry K.W."/>
            <person name="Cichocki N."/>
            <person name="Veneault-Fourrey C."/>
            <person name="LaButti K."/>
            <person name="Lindquist E.A."/>
            <person name="Lipzen A."/>
            <person name="Lundell T."/>
            <person name="Morin E."/>
            <person name="Murat C."/>
            <person name="Sun H."/>
            <person name="Tunlid A."/>
            <person name="Henrissat B."/>
            <person name="Grigoriev I.V."/>
            <person name="Hibbett D.S."/>
            <person name="Martin F."/>
            <person name="Nordberg H.P."/>
            <person name="Cantor M.N."/>
            <person name="Hua S.X."/>
        </authorList>
    </citation>
    <scope>NUCLEOTIDE SEQUENCE [LARGE SCALE GENOMIC DNA]</scope>
    <source>
        <strain evidence="2 3">UH-Slu-Lm8-n1</strain>
    </source>
</reference>
<sequence>MVNRRISEDLKECALRLWNHGWDVEDVCEAFGVSRSSCYRWRQILEEHGTIKRPPSPLTGRSRTITRALLSAIQDLFAIDADLFLDEVCTWLAFEHNIIISLSTLSRTLEQAGLT</sequence>
<evidence type="ECO:0000259" key="1">
    <source>
        <dbReference type="Pfam" id="PF13518"/>
    </source>
</evidence>
<name>A0A0D0AK14_9AGAM</name>
<accession>A0A0D0AK14</accession>
<gene>
    <name evidence="2" type="ORF">CY34DRAFT_39645</name>
</gene>
<keyword evidence="3" id="KW-1185">Reference proteome</keyword>
<evidence type="ECO:0000313" key="3">
    <source>
        <dbReference type="Proteomes" id="UP000054485"/>
    </source>
</evidence>
<evidence type="ECO:0000313" key="2">
    <source>
        <dbReference type="EMBL" id="KIK34607.1"/>
    </source>
</evidence>
<organism evidence="2 3">
    <name type="scientific">Suillus luteus UH-Slu-Lm8-n1</name>
    <dbReference type="NCBI Taxonomy" id="930992"/>
    <lineage>
        <taxon>Eukaryota</taxon>
        <taxon>Fungi</taxon>
        <taxon>Dikarya</taxon>
        <taxon>Basidiomycota</taxon>
        <taxon>Agaricomycotina</taxon>
        <taxon>Agaricomycetes</taxon>
        <taxon>Agaricomycetidae</taxon>
        <taxon>Boletales</taxon>
        <taxon>Suillineae</taxon>
        <taxon>Suillaceae</taxon>
        <taxon>Suillus</taxon>
    </lineage>
</organism>
<dbReference type="InterPro" id="IPR009057">
    <property type="entry name" value="Homeodomain-like_sf"/>
</dbReference>
<dbReference type="STRING" id="930992.A0A0D0AK14"/>
<dbReference type="Proteomes" id="UP000054485">
    <property type="component" value="Unassembled WGS sequence"/>
</dbReference>
<proteinExistence type="predicted"/>
<dbReference type="AlphaFoldDB" id="A0A0D0AK14"/>
<dbReference type="InParanoid" id="A0A0D0AK14"/>
<protein>
    <recommendedName>
        <fullName evidence="1">Insertion element IS150 protein InsJ-like helix-turn-helix domain-containing protein</fullName>
    </recommendedName>
</protein>
<feature type="domain" description="Insertion element IS150 protein InsJ-like helix-turn-helix" evidence="1">
    <location>
        <begin position="11"/>
        <end position="50"/>
    </location>
</feature>
<dbReference type="InterPro" id="IPR055247">
    <property type="entry name" value="InsJ-like_HTH"/>
</dbReference>
<dbReference type="SUPFAM" id="SSF46689">
    <property type="entry name" value="Homeodomain-like"/>
    <property type="match status" value="1"/>
</dbReference>